<evidence type="ECO:0000259" key="2">
    <source>
        <dbReference type="Pfam" id="PF02617"/>
    </source>
</evidence>
<dbReference type="Proteomes" id="UP000321089">
    <property type="component" value="Unassembled WGS sequence"/>
</dbReference>
<dbReference type="Gene3D" id="3.30.1390.10">
    <property type="match status" value="1"/>
</dbReference>
<name>A0A512THT5_CLOBU</name>
<protein>
    <recommendedName>
        <fullName evidence="1">ATP-dependent Clp protease adapter protein ClpS</fullName>
    </recommendedName>
</protein>
<keyword evidence="3" id="KW-0645">Protease</keyword>
<dbReference type="Pfam" id="PF02617">
    <property type="entry name" value="ClpS"/>
    <property type="match status" value="1"/>
</dbReference>
<evidence type="ECO:0000313" key="4">
    <source>
        <dbReference type="EMBL" id="NAS17333.1"/>
    </source>
</evidence>
<comment type="caution">
    <text evidence="3">The sequence shown here is derived from an EMBL/GenBank/DDBJ whole genome shotgun (WGS) entry which is preliminary data.</text>
</comment>
<dbReference type="GO" id="GO:0030163">
    <property type="term" value="P:protein catabolic process"/>
    <property type="evidence" value="ECO:0007669"/>
    <property type="project" value="InterPro"/>
</dbReference>
<evidence type="ECO:0000313" key="5">
    <source>
        <dbReference type="Proteomes" id="UP000321089"/>
    </source>
</evidence>
<reference evidence="3 5" key="1">
    <citation type="submission" date="2019-07" db="EMBL/GenBank/DDBJ databases">
        <title>Whole genome shotgun sequence of Clostridium butyricum NBRC 3858.</title>
        <authorList>
            <person name="Hosoyama A."/>
            <person name="Uohara A."/>
            <person name="Ohji S."/>
            <person name="Ichikawa N."/>
        </authorList>
    </citation>
    <scope>NUCLEOTIDE SEQUENCE [LARGE SCALE GENOMIC DNA]</scope>
    <source>
        <strain evidence="3 5">NBRC 3858</strain>
    </source>
</reference>
<dbReference type="SUPFAM" id="SSF54736">
    <property type="entry name" value="ClpS-like"/>
    <property type="match status" value="1"/>
</dbReference>
<keyword evidence="3" id="KW-0378">Hydrolase</keyword>
<organism evidence="3 5">
    <name type="scientific">Clostridium butyricum</name>
    <dbReference type="NCBI Taxonomy" id="1492"/>
    <lineage>
        <taxon>Bacteria</taxon>
        <taxon>Bacillati</taxon>
        <taxon>Bacillota</taxon>
        <taxon>Clostridia</taxon>
        <taxon>Eubacteriales</taxon>
        <taxon>Clostridiaceae</taxon>
        <taxon>Clostridium</taxon>
    </lineage>
</organism>
<dbReference type="FunFam" id="3.30.1390.10:FF:000002">
    <property type="entry name" value="ATP-dependent Clp protease adapter protein ClpS"/>
    <property type="match status" value="1"/>
</dbReference>
<feature type="domain" description="Adaptor protein ClpS core" evidence="2">
    <location>
        <begin position="16"/>
        <end position="95"/>
    </location>
</feature>
<proteinExistence type="inferred from homology"/>
<dbReference type="EMBL" id="BKBC01000003">
    <property type="protein sequence ID" value="GEQ19802.1"/>
    <property type="molecule type" value="Genomic_DNA"/>
</dbReference>
<evidence type="ECO:0000313" key="6">
    <source>
        <dbReference type="Proteomes" id="UP000474042"/>
    </source>
</evidence>
<dbReference type="InterPro" id="IPR022935">
    <property type="entry name" value="ClpS"/>
</dbReference>
<dbReference type="PANTHER" id="PTHR33473:SF19">
    <property type="entry name" value="ATP-DEPENDENT CLP PROTEASE ADAPTER PROTEIN CLPS"/>
    <property type="match status" value="1"/>
</dbReference>
<evidence type="ECO:0000256" key="1">
    <source>
        <dbReference type="HAMAP-Rule" id="MF_00302"/>
    </source>
</evidence>
<dbReference type="EMBL" id="WOFV02000011">
    <property type="protein sequence ID" value="NAS17333.1"/>
    <property type="molecule type" value="Genomic_DNA"/>
</dbReference>
<dbReference type="HAMAP" id="MF_00302">
    <property type="entry name" value="ClpS"/>
    <property type="match status" value="1"/>
</dbReference>
<dbReference type="RefSeq" id="WP_146867838.1">
    <property type="nucleotide sequence ID" value="NZ_BKBC01000003.1"/>
</dbReference>
<sequence>METGVVTKQKDKVKIKKPKNYKVIMHNDDYTTMEFVIKILVSIFNKSFIDAEKIMLDVHKKGRGVAGIYSYDIAITKVATAMSMAKSEGFPFKLTTEEV</sequence>
<dbReference type="PANTHER" id="PTHR33473">
    <property type="entry name" value="ATP-DEPENDENT CLP PROTEASE ADAPTER PROTEIN CLPS1, CHLOROPLASTIC"/>
    <property type="match status" value="1"/>
</dbReference>
<dbReference type="Proteomes" id="UP000474042">
    <property type="component" value="Unassembled WGS sequence"/>
</dbReference>
<gene>
    <name evidence="1 3" type="primary">clpS</name>
    <name evidence="3" type="ORF">CBU02nite_03080</name>
    <name evidence="4" type="ORF">GND98_005475</name>
</gene>
<comment type="similarity">
    <text evidence="1">Belongs to the ClpS family.</text>
</comment>
<dbReference type="InterPro" id="IPR003769">
    <property type="entry name" value="ClpS_core"/>
</dbReference>
<dbReference type="GO" id="GO:0006508">
    <property type="term" value="P:proteolysis"/>
    <property type="evidence" value="ECO:0007669"/>
    <property type="project" value="UniProtKB-UniRule"/>
</dbReference>
<comment type="subunit">
    <text evidence="1">Binds to the N-terminal domain of the chaperone ClpA.</text>
</comment>
<dbReference type="GO" id="GO:0008233">
    <property type="term" value="F:peptidase activity"/>
    <property type="evidence" value="ECO:0007669"/>
    <property type="project" value="UniProtKB-KW"/>
</dbReference>
<dbReference type="AlphaFoldDB" id="A0A512THT5"/>
<dbReference type="InterPro" id="IPR014719">
    <property type="entry name" value="Ribosomal_bL12_C/ClpS-like"/>
</dbReference>
<accession>A0A512THT5</accession>
<reference evidence="4 6" key="2">
    <citation type="submission" date="2020-01" db="EMBL/GenBank/DDBJ databases">
        <title>Genome sequence of a 1,3-propanediol producer, Clostridium butyricum S3.</title>
        <authorList>
            <person name="Zhou J."/>
        </authorList>
    </citation>
    <scope>NUCLEOTIDE SEQUENCE [LARGE SCALE GENOMIC DNA]</scope>
    <source>
        <strain evidence="4 6">S3</strain>
    </source>
</reference>
<evidence type="ECO:0000313" key="3">
    <source>
        <dbReference type="EMBL" id="GEQ19802.1"/>
    </source>
</evidence>
<comment type="function">
    <text evidence="1">Involved in the modulation of the specificity of the ClpAP-mediated ATP-dependent protein degradation.</text>
</comment>